<keyword evidence="1" id="KW-0472">Membrane</keyword>
<keyword evidence="1" id="KW-0812">Transmembrane</keyword>
<keyword evidence="3" id="KW-1185">Reference proteome</keyword>
<dbReference type="AlphaFoldDB" id="A0ABD5W8R6"/>
<dbReference type="Proteomes" id="UP001596461">
    <property type="component" value="Unassembled WGS sequence"/>
</dbReference>
<gene>
    <name evidence="2" type="ORF">ACFQL9_00405</name>
</gene>
<dbReference type="RefSeq" id="WP_284031778.1">
    <property type="nucleotide sequence ID" value="NZ_CP126154.1"/>
</dbReference>
<organism evidence="2 3">
    <name type="scientific">Halobaculum lipolyticum</name>
    <dbReference type="NCBI Taxonomy" id="3032001"/>
    <lineage>
        <taxon>Archaea</taxon>
        <taxon>Methanobacteriati</taxon>
        <taxon>Methanobacteriota</taxon>
        <taxon>Stenosarchaea group</taxon>
        <taxon>Halobacteria</taxon>
        <taxon>Halobacteriales</taxon>
        <taxon>Haloferacaceae</taxon>
        <taxon>Halobaculum</taxon>
    </lineage>
</organism>
<accession>A0ABD5W8R6</accession>
<evidence type="ECO:0000313" key="3">
    <source>
        <dbReference type="Proteomes" id="UP001596461"/>
    </source>
</evidence>
<keyword evidence="1" id="KW-1133">Transmembrane helix</keyword>
<feature type="transmembrane region" description="Helical" evidence="1">
    <location>
        <begin position="56"/>
        <end position="74"/>
    </location>
</feature>
<name>A0ABD5W8R6_9EURY</name>
<dbReference type="GeneID" id="81126735"/>
<comment type="caution">
    <text evidence="2">The sequence shown here is derived from an EMBL/GenBank/DDBJ whole genome shotgun (WGS) entry which is preliminary data.</text>
</comment>
<reference evidence="2 3" key="1">
    <citation type="journal article" date="2019" name="Int. J. Syst. Evol. Microbiol.">
        <title>The Global Catalogue of Microorganisms (GCM) 10K type strain sequencing project: providing services to taxonomists for standard genome sequencing and annotation.</title>
        <authorList>
            <consortium name="The Broad Institute Genomics Platform"/>
            <consortium name="The Broad Institute Genome Sequencing Center for Infectious Disease"/>
            <person name="Wu L."/>
            <person name="Ma J."/>
        </authorList>
    </citation>
    <scope>NUCLEOTIDE SEQUENCE [LARGE SCALE GENOMIC DNA]</scope>
    <source>
        <strain evidence="2 3">DT31</strain>
    </source>
</reference>
<protein>
    <submittedName>
        <fullName evidence="2">Uncharacterized protein</fullName>
    </submittedName>
</protein>
<evidence type="ECO:0000313" key="2">
    <source>
        <dbReference type="EMBL" id="MFC7068088.1"/>
    </source>
</evidence>
<evidence type="ECO:0000256" key="1">
    <source>
        <dbReference type="SAM" id="Phobius"/>
    </source>
</evidence>
<dbReference type="EMBL" id="JBHTAH010000001">
    <property type="protein sequence ID" value="MFC7068088.1"/>
    <property type="molecule type" value="Genomic_DNA"/>
</dbReference>
<proteinExistence type="predicted"/>
<sequence>MKRELGAFVGGLGTFAATLWHFGIANIAELQSVLIPLAFTVAPRVPYLDAATLQKAAVSLTVVFIVFTAGKIAADAARRFN</sequence>